<dbReference type="Proteomes" id="UP001141552">
    <property type="component" value="Unassembled WGS sequence"/>
</dbReference>
<evidence type="ECO:0000256" key="4">
    <source>
        <dbReference type="ARBA" id="ARBA00023157"/>
    </source>
</evidence>
<keyword evidence="4 5" id="KW-1015">Disulfide bond</keyword>
<dbReference type="InterPro" id="IPR006044">
    <property type="entry name" value="11S_seedstore_pln"/>
</dbReference>
<proteinExistence type="inferred from homology"/>
<comment type="similarity">
    <text evidence="1 5">Belongs to the 11S seed storage protein (globulins) family.</text>
</comment>
<dbReference type="OrthoDB" id="1903982at2759"/>
<keyword evidence="2 5" id="KW-0758">Storage protein</keyword>
<feature type="chain" id="PRO_5040543150" description="Cupin type-1 domain-containing protein" evidence="5">
    <location>
        <begin position="24"/>
        <end position="498"/>
    </location>
</feature>
<feature type="domain" description="Cupin type-1" evidence="7">
    <location>
        <begin position="53"/>
        <end position="261"/>
    </location>
</feature>
<comment type="subunit">
    <text evidence="5">Hexamer; each subunit is composed of an acidic and a basic chain derived from a single precursor and linked by a disulfide bond.</text>
</comment>
<feature type="domain" description="Cupin type-1" evidence="7">
    <location>
        <begin position="326"/>
        <end position="475"/>
    </location>
</feature>
<evidence type="ECO:0000256" key="3">
    <source>
        <dbReference type="ARBA" id="ARBA00023129"/>
    </source>
</evidence>
<evidence type="ECO:0000313" key="9">
    <source>
        <dbReference type="Proteomes" id="UP001141552"/>
    </source>
</evidence>
<dbReference type="AlphaFoldDB" id="A0A9Q0J293"/>
<dbReference type="InterPro" id="IPR014710">
    <property type="entry name" value="RmlC-like_jellyroll"/>
</dbReference>
<protein>
    <recommendedName>
        <fullName evidence="7">Cupin type-1 domain-containing protein</fullName>
    </recommendedName>
</protein>
<evidence type="ECO:0000256" key="6">
    <source>
        <dbReference type="SAM" id="MobiDB-lite"/>
    </source>
</evidence>
<accession>A0A9Q0J293</accession>
<feature type="signal peptide" evidence="5">
    <location>
        <begin position="1"/>
        <end position="23"/>
    </location>
</feature>
<comment type="function">
    <text evidence="5">Seed storage protein.</text>
</comment>
<feature type="compositionally biased region" description="Basic and acidic residues" evidence="6">
    <location>
        <begin position="138"/>
        <end position="151"/>
    </location>
</feature>
<keyword evidence="5" id="KW-0732">Signal</keyword>
<dbReference type="Pfam" id="PF00190">
    <property type="entry name" value="Cupin_1"/>
    <property type="match status" value="2"/>
</dbReference>
<keyword evidence="9" id="KW-1185">Reference proteome</keyword>
<dbReference type="PRINTS" id="PR00439">
    <property type="entry name" value="11SGLOBULIN"/>
</dbReference>
<evidence type="ECO:0000313" key="8">
    <source>
        <dbReference type="EMBL" id="KAJ4825718.1"/>
    </source>
</evidence>
<dbReference type="PROSITE" id="PS00305">
    <property type="entry name" value="11S_SEED_STORAGE"/>
    <property type="match status" value="1"/>
</dbReference>
<dbReference type="InterPro" id="IPR022379">
    <property type="entry name" value="11S_seedstore_CS"/>
</dbReference>
<evidence type="ECO:0000256" key="5">
    <source>
        <dbReference type="RuleBase" id="RU003681"/>
    </source>
</evidence>
<organism evidence="8 9">
    <name type="scientific">Turnera subulata</name>
    <dbReference type="NCBI Taxonomy" id="218843"/>
    <lineage>
        <taxon>Eukaryota</taxon>
        <taxon>Viridiplantae</taxon>
        <taxon>Streptophyta</taxon>
        <taxon>Embryophyta</taxon>
        <taxon>Tracheophyta</taxon>
        <taxon>Spermatophyta</taxon>
        <taxon>Magnoliopsida</taxon>
        <taxon>eudicotyledons</taxon>
        <taxon>Gunneridae</taxon>
        <taxon>Pentapetalae</taxon>
        <taxon>rosids</taxon>
        <taxon>fabids</taxon>
        <taxon>Malpighiales</taxon>
        <taxon>Passifloraceae</taxon>
        <taxon>Turnera</taxon>
    </lineage>
</organism>
<dbReference type="InterPro" id="IPR006045">
    <property type="entry name" value="Cupin_1"/>
</dbReference>
<evidence type="ECO:0000259" key="7">
    <source>
        <dbReference type="SMART" id="SM00835"/>
    </source>
</evidence>
<dbReference type="CDD" id="cd02243">
    <property type="entry name" value="cupin_11S_legumin_C"/>
    <property type="match status" value="1"/>
</dbReference>
<dbReference type="InterPro" id="IPR011051">
    <property type="entry name" value="RmlC_Cupin_sf"/>
</dbReference>
<dbReference type="EMBL" id="JAKUCV010006825">
    <property type="protein sequence ID" value="KAJ4825718.1"/>
    <property type="molecule type" value="Genomic_DNA"/>
</dbReference>
<evidence type="ECO:0000256" key="2">
    <source>
        <dbReference type="ARBA" id="ARBA00022761"/>
    </source>
</evidence>
<feature type="region of interest" description="Disordered" evidence="6">
    <location>
        <begin position="127"/>
        <end position="151"/>
    </location>
</feature>
<dbReference type="FunFam" id="2.60.120.10:FF:000073">
    <property type="entry name" value="Glycinin G1"/>
    <property type="match status" value="1"/>
</dbReference>
<comment type="caution">
    <text evidence="8">The sequence shown here is derived from an EMBL/GenBank/DDBJ whole genome shotgun (WGS) entry which is preliminary data.</text>
</comment>
<dbReference type="GO" id="GO:0045735">
    <property type="term" value="F:nutrient reservoir activity"/>
    <property type="evidence" value="ECO:0007669"/>
    <property type="project" value="UniProtKB-KW"/>
</dbReference>
<dbReference type="SUPFAM" id="SSF51182">
    <property type="entry name" value="RmlC-like cupins"/>
    <property type="match status" value="1"/>
</dbReference>
<dbReference type="CDD" id="cd02242">
    <property type="entry name" value="cupin_11S_legumin_N"/>
    <property type="match status" value="1"/>
</dbReference>
<dbReference type="SMART" id="SM00835">
    <property type="entry name" value="Cupin_1"/>
    <property type="match status" value="2"/>
</dbReference>
<dbReference type="Gene3D" id="2.60.120.10">
    <property type="entry name" value="Jelly Rolls"/>
    <property type="match status" value="2"/>
</dbReference>
<reference evidence="8" key="2">
    <citation type="journal article" date="2023" name="Plants (Basel)">
        <title>Annotation of the Turnera subulata (Passifloraceae) Draft Genome Reveals the S-Locus Evolved after the Divergence of Turneroideae from Passifloroideae in a Stepwise Manner.</title>
        <authorList>
            <person name="Henning P.M."/>
            <person name="Roalson E.H."/>
            <person name="Mir W."/>
            <person name="McCubbin A.G."/>
            <person name="Shore J.S."/>
        </authorList>
    </citation>
    <scope>NUCLEOTIDE SEQUENCE</scope>
    <source>
        <strain evidence="8">F60SS</strain>
    </source>
</reference>
<dbReference type="InterPro" id="IPR050253">
    <property type="entry name" value="Seed_Storage-Functional"/>
</dbReference>
<dbReference type="PANTHER" id="PTHR31189:SF48">
    <property type="entry name" value="LEGUMIN B"/>
    <property type="match status" value="1"/>
</dbReference>
<gene>
    <name evidence="8" type="ORF">Tsubulata_001217</name>
</gene>
<evidence type="ECO:0000256" key="1">
    <source>
        <dbReference type="ARBA" id="ARBA00007178"/>
    </source>
</evidence>
<dbReference type="PANTHER" id="PTHR31189">
    <property type="entry name" value="OS03G0336100 PROTEIN-RELATED"/>
    <property type="match status" value="1"/>
</dbReference>
<sequence length="498" mass="56309">MAYSSYISLTLCIVLLFHGCVNAQIEQVTSRQSESRRQRELRSQQNQCQLERINALEPSRTFQSEAGNTEVWDENDEQFQCAGVAIMRHTIEQRGLLLPHYANAPKLIYVEQGTALHGAAIPGCPETYQSSGSQVAGERGERGSSRDQHQKVRQIREGDVLALPAGVADWFYNNGESRLVLVVLLDTGNSANQLDQDFRKFFLAGNPQGELQSLRGQYQRGELRGRSTSTRGQQQRYRSVLSGFDERILAEAFNIDTQLASRLRNEEDRRGIIVRVQREFQMVSPHYAGQEQEAREREEYEMERGSRGGRYANGFEETFCSARLKHNLNDPSRADVFNPNAGRLTSVNSYNLPILRFIQLSAQKGVLYRNAMMTPSWNMNAHSICYITRGSGRCQIVSDNGQTVFDGQVRRGQVITAPQNFAVVKRAGSEGLEWISFKTNDNAQISQLAGRVSAIRAIPEEVLSNAFQISREEARRIKFNREEVTLFSSSGSRYERDD</sequence>
<keyword evidence="3 5" id="KW-0708">Seed storage protein</keyword>
<reference evidence="8" key="1">
    <citation type="submission" date="2022-02" db="EMBL/GenBank/DDBJ databases">
        <authorList>
            <person name="Henning P.M."/>
            <person name="McCubbin A.G."/>
            <person name="Shore J.S."/>
        </authorList>
    </citation>
    <scope>NUCLEOTIDE SEQUENCE</scope>
    <source>
        <strain evidence="8">F60SS</strain>
        <tissue evidence="8">Leaves</tissue>
    </source>
</reference>
<name>A0A9Q0J293_9ROSI</name>